<proteinExistence type="inferred from homology"/>
<feature type="region of interest" description="Disordered" evidence="9">
    <location>
        <begin position="92"/>
        <end position="117"/>
    </location>
</feature>
<keyword evidence="4" id="KW-0732">Signal</keyword>
<gene>
    <name evidence="11" type="ORF">ACFOSX_03785</name>
</gene>
<evidence type="ECO:0000256" key="1">
    <source>
        <dbReference type="ARBA" id="ARBA00008721"/>
    </source>
</evidence>
<evidence type="ECO:0000256" key="9">
    <source>
        <dbReference type="SAM" id="MobiDB-lite"/>
    </source>
</evidence>
<keyword evidence="12" id="KW-1185">Reference proteome</keyword>
<evidence type="ECO:0000256" key="4">
    <source>
        <dbReference type="ARBA" id="ARBA00022729"/>
    </source>
</evidence>
<evidence type="ECO:0000256" key="7">
    <source>
        <dbReference type="ARBA" id="ARBA00023049"/>
    </source>
</evidence>
<sequence length="358" mass="38692">MKKSLLGMAVMALLFTGCNNDNNELQEEQAKVDMSDFYLYTEAGENGSTSRAAVSGKNCASMDVLNRQLNENPGLYKKMFEIEEQSRRFMATAKPKGGNGGGPGGPGGGDGGSGGDDVDVQPIADNLGVINIDVDIIIVAPNSSSVSSQQVNSQMATLNADFRDTNVNQLPSGTTFANDATDAGFSFTLRDVYRYDDPRTSWGTNNAVKSAYPRPNANRLTMWICPIGGGILGYAQFPGGNSSTDGVVVDPAYFGNTGGNFGLGRTMTHEIGHWLNLRHIWGDGRCRQDDFVADTPSSDGPNYGCPSYPTVNCKTPDMTMNYMDYVNDACMYMFTDGQRNRMRALFQTSTSPRASYLN</sequence>
<dbReference type="CDD" id="cd04275">
    <property type="entry name" value="ZnMc_pappalysin_like"/>
    <property type="match status" value="1"/>
</dbReference>
<dbReference type="EMBL" id="JBHSAT010000004">
    <property type="protein sequence ID" value="MFC3876343.1"/>
    <property type="molecule type" value="Genomic_DNA"/>
</dbReference>
<keyword evidence="2" id="KW-0645">Protease</keyword>
<evidence type="ECO:0000256" key="3">
    <source>
        <dbReference type="ARBA" id="ARBA00022723"/>
    </source>
</evidence>
<dbReference type="Pfam" id="PF05572">
    <property type="entry name" value="Peptidase_M43"/>
    <property type="match status" value="1"/>
</dbReference>
<dbReference type="PANTHER" id="PTHR47466:SF1">
    <property type="entry name" value="METALLOPROTEASE MEP1 (AFU_ORTHOLOGUE AFUA_1G07730)-RELATED"/>
    <property type="match status" value="1"/>
</dbReference>
<evidence type="ECO:0000313" key="12">
    <source>
        <dbReference type="Proteomes" id="UP001595812"/>
    </source>
</evidence>
<evidence type="ECO:0000259" key="10">
    <source>
        <dbReference type="Pfam" id="PF05572"/>
    </source>
</evidence>
<protein>
    <submittedName>
        <fullName evidence="11">M43 family zinc metalloprotease</fullName>
    </submittedName>
</protein>
<keyword evidence="6" id="KW-0862">Zinc</keyword>
<organism evidence="11 12">
    <name type="scientific">Winogradskyella maritima</name>
    <dbReference type="NCBI Taxonomy" id="1517766"/>
    <lineage>
        <taxon>Bacteria</taxon>
        <taxon>Pseudomonadati</taxon>
        <taxon>Bacteroidota</taxon>
        <taxon>Flavobacteriia</taxon>
        <taxon>Flavobacteriales</taxon>
        <taxon>Flavobacteriaceae</taxon>
        <taxon>Winogradskyella</taxon>
    </lineage>
</organism>
<dbReference type="Proteomes" id="UP001595812">
    <property type="component" value="Unassembled WGS sequence"/>
</dbReference>
<evidence type="ECO:0000256" key="5">
    <source>
        <dbReference type="ARBA" id="ARBA00022801"/>
    </source>
</evidence>
<evidence type="ECO:0000256" key="8">
    <source>
        <dbReference type="ARBA" id="ARBA00023157"/>
    </source>
</evidence>
<accession>A0ABV8AE26</accession>
<evidence type="ECO:0000256" key="6">
    <source>
        <dbReference type="ARBA" id="ARBA00022833"/>
    </source>
</evidence>
<comment type="similarity">
    <text evidence="1">Belongs to the peptidase M43B family.</text>
</comment>
<name>A0ABV8AE26_9FLAO</name>
<comment type="caution">
    <text evidence="11">The sequence shown here is derived from an EMBL/GenBank/DDBJ whole genome shotgun (WGS) entry which is preliminary data.</text>
</comment>
<reference evidence="12" key="1">
    <citation type="journal article" date="2019" name="Int. J. Syst. Evol. Microbiol.">
        <title>The Global Catalogue of Microorganisms (GCM) 10K type strain sequencing project: providing services to taxonomists for standard genome sequencing and annotation.</title>
        <authorList>
            <consortium name="The Broad Institute Genomics Platform"/>
            <consortium name="The Broad Institute Genome Sequencing Center for Infectious Disease"/>
            <person name="Wu L."/>
            <person name="Ma J."/>
        </authorList>
    </citation>
    <scope>NUCLEOTIDE SEQUENCE [LARGE SCALE GENOMIC DNA]</scope>
    <source>
        <strain evidence="12">CECT 8979</strain>
    </source>
</reference>
<evidence type="ECO:0000256" key="2">
    <source>
        <dbReference type="ARBA" id="ARBA00022670"/>
    </source>
</evidence>
<keyword evidence="5" id="KW-0378">Hydrolase</keyword>
<dbReference type="GO" id="GO:0008237">
    <property type="term" value="F:metallopeptidase activity"/>
    <property type="evidence" value="ECO:0007669"/>
    <property type="project" value="UniProtKB-KW"/>
</dbReference>
<dbReference type="RefSeq" id="WP_386097170.1">
    <property type="nucleotide sequence ID" value="NZ_JBHSAT010000004.1"/>
</dbReference>
<feature type="domain" description="Peptidase M43 pregnancy-associated plasma-A" evidence="10">
    <location>
        <begin position="233"/>
        <end position="345"/>
    </location>
</feature>
<keyword evidence="8" id="KW-1015">Disulfide bond</keyword>
<dbReference type="SUPFAM" id="SSF55486">
    <property type="entry name" value="Metalloproteases ('zincins'), catalytic domain"/>
    <property type="match status" value="1"/>
</dbReference>
<evidence type="ECO:0000313" key="11">
    <source>
        <dbReference type="EMBL" id="MFC3876343.1"/>
    </source>
</evidence>
<dbReference type="PANTHER" id="PTHR47466">
    <property type="match status" value="1"/>
</dbReference>
<dbReference type="PROSITE" id="PS51257">
    <property type="entry name" value="PROKAR_LIPOPROTEIN"/>
    <property type="match status" value="1"/>
</dbReference>
<dbReference type="InterPro" id="IPR024079">
    <property type="entry name" value="MetalloPept_cat_dom_sf"/>
</dbReference>
<dbReference type="Gene3D" id="3.40.390.10">
    <property type="entry name" value="Collagenase (Catalytic Domain)"/>
    <property type="match status" value="1"/>
</dbReference>
<keyword evidence="7 11" id="KW-0482">Metalloprotease</keyword>
<keyword evidence="3" id="KW-0479">Metal-binding</keyword>
<dbReference type="InterPro" id="IPR008754">
    <property type="entry name" value="Peptidase_M43"/>
</dbReference>
<feature type="compositionally biased region" description="Gly residues" evidence="9">
    <location>
        <begin position="97"/>
        <end position="115"/>
    </location>
</feature>